<evidence type="ECO:0000313" key="2">
    <source>
        <dbReference type="Proteomes" id="UP001500582"/>
    </source>
</evidence>
<proteinExistence type="predicted"/>
<evidence type="ECO:0000313" key="1">
    <source>
        <dbReference type="EMBL" id="GAA4339061.1"/>
    </source>
</evidence>
<protein>
    <submittedName>
        <fullName evidence="1">Uncharacterized protein</fullName>
    </submittedName>
</protein>
<comment type="caution">
    <text evidence="1">The sequence shown here is derived from an EMBL/GenBank/DDBJ whole genome shotgun (WGS) entry which is preliminary data.</text>
</comment>
<organism evidence="1 2">
    <name type="scientific">Mucilaginibacter gynuensis</name>
    <dbReference type="NCBI Taxonomy" id="1302236"/>
    <lineage>
        <taxon>Bacteria</taxon>
        <taxon>Pseudomonadati</taxon>
        <taxon>Bacteroidota</taxon>
        <taxon>Sphingobacteriia</taxon>
        <taxon>Sphingobacteriales</taxon>
        <taxon>Sphingobacteriaceae</taxon>
        <taxon>Mucilaginibacter</taxon>
    </lineage>
</organism>
<keyword evidence="2" id="KW-1185">Reference proteome</keyword>
<dbReference type="EMBL" id="BAABFT010000022">
    <property type="protein sequence ID" value="GAA4339061.1"/>
    <property type="molecule type" value="Genomic_DNA"/>
</dbReference>
<dbReference type="PROSITE" id="PS51257">
    <property type="entry name" value="PROKAR_LIPOPROTEIN"/>
    <property type="match status" value="1"/>
</dbReference>
<dbReference type="Proteomes" id="UP001500582">
    <property type="component" value="Unassembled WGS sequence"/>
</dbReference>
<gene>
    <name evidence="1" type="ORF">GCM10023149_49510</name>
</gene>
<reference evidence="2" key="1">
    <citation type="journal article" date="2019" name="Int. J. Syst. Evol. Microbiol.">
        <title>The Global Catalogue of Microorganisms (GCM) 10K type strain sequencing project: providing services to taxonomists for standard genome sequencing and annotation.</title>
        <authorList>
            <consortium name="The Broad Institute Genomics Platform"/>
            <consortium name="The Broad Institute Genome Sequencing Center for Infectious Disease"/>
            <person name="Wu L."/>
            <person name="Ma J."/>
        </authorList>
    </citation>
    <scope>NUCLEOTIDE SEQUENCE [LARGE SCALE GENOMIC DNA]</scope>
    <source>
        <strain evidence="2">JCM 17705</strain>
    </source>
</reference>
<name>A0ABP8HHL2_9SPHI</name>
<accession>A0ABP8HHL2</accession>
<sequence length="170" mass="19529">MTVSRTSEIGTIMKKAIFIIFSLFVIACNEPDKKLQSLDSFYTNKGEFDMSRIPLIKPYEATTGVTPRDWIVATADTNSIAPTIPGTEGIYVTDSLIFVHSINTIVDYQDAREAWFVIRPKQDTVISFTNHSNYLNYLKKLGFTKEPHLYNPDNVFMSFDHNDYIDWKKL</sequence>